<keyword evidence="2" id="KW-0472">Membrane</keyword>
<proteinExistence type="predicted"/>
<evidence type="ECO:0008006" key="5">
    <source>
        <dbReference type="Google" id="ProtNLM"/>
    </source>
</evidence>
<reference evidence="3 4" key="1">
    <citation type="submission" date="2019-06" db="EMBL/GenBank/DDBJ databases">
        <title>Whole genome shotgun sequence of Cellulomonas gelida NBRC 3748.</title>
        <authorList>
            <person name="Hosoyama A."/>
            <person name="Uohara A."/>
            <person name="Ohji S."/>
            <person name="Ichikawa N."/>
        </authorList>
    </citation>
    <scope>NUCLEOTIDE SEQUENCE [LARGE SCALE GENOMIC DNA]</scope>
    <source>
        <strain evidence="3 4">NBRC 3748</strain>
    </source>
</reference>
<dbReference type="AlphaFoldDB" id="A0A4Y3KJS1"/>
<dbReference type="PROSITE" id="PS51257">
    <property type="entry name" value="PROKAR_LIPOPROTEIN"/>
    <property type="match status" value="1"/>
</dbReference>
<evidence type="ECO:0000313" key="3">
    <source>
        <dbReference type="EMBL" id="GEA84252.1"/>
    </source>
</evidence>
<feature type="compositionally biased region" description="Basic and acidic residues" evidence="1">
    <location>
        <begin position="92"/>
        <end position="101"/>
    </location>
</feature>
<keyword evidence="4" id="KW-1185">Reference proteome</keyword>
<keyword evidence="2" id="KW-1133">Transmembrane helix</keyword>
<feature type="transmembrane region" description="Helical" evidence="2">
    <location>
        <begin position="53"/>
        <end position="74"/>
    </location>
</feature>
<gene>
    <name evidence="3" type="ORF">CGE01nite_15030</name>
</gene>
<protein>
    <recommendedName>
        <fullName evidence="5">Lipoprotein</fullName>
    </recommendedName>
</protein>
<comment type="caution">
    <text evidence="3">The sequence shown here is derived from an EMBL/GenBank/DDBJ whole genome shotgun (WGS) entry which is preliminary data.</text>
</comment>
<accession>A0A4Y3KJS1</accession>
<name>A0A4Y3KJS1_9CELL</name>
<evidence type="ECO:0000256" key="1">
    <source>
        <dbReference type="SAM" id="MobiDB-lite"/>
    </source>
</evidence>
<sequence>MRRDRSRTATYRGAPRAARIAVAVVLTLWSVGCVRWLVRTATTASDDTADLAAPWFFSALATVVIVAAAVRSWWWVRESRAGRFDLPPVEPAEPRRHASFDDEREEPPPVRW</sequence>
<evidence type="ECO:0000256" key="2">
    <source>
        <dbReference type="SAM" id="Phobius"/>
    </source>
</evidence>
<dbReference type="Proteomes" id="UP000320461">
    <property type="component" value="Unassembled WGS sequence"/>
</dbReference>
<feature type="region of interest" description="Disordered" evidence="1">
    <location>
        <begin position="84"/>
        <end position="112"/>
    </location>
</feature>
<keyword evidence="2" id="KW-0812">Transmembrane</keyword>
<evidence type="ECO:0000313" key="4">
    <source>
        <dbReference type="Proteomes" id="UP000320461"/>
    </source>
</evidence>
<organism evidence="3 4">
    <name type="scientific">Cellulomonas gelida</name>
    <dbReference type="NCBI Taxonomy" id="1712"/>
    <lineage>
        <taxon>Bacteria</taxon>
        <taxon>Bacillati</taxon>
        <taxon>Actinomycetota</taxon>
        <taxon>Actinomycetes</taxon>
        <taxon>Micrococcales</taxon>
        <taxon>Cellulomonadaceae</taxon>
        <taxon>Cellulomonas</taxon>
    </lineage>
</organism>
<dbReference type="RefSeq" id="WP_048343371.1">
    <property type="nucleotide sequence ID" value="NZ_BJLQ01000012.1"/>
</dbReference>
<dbReference type="EMBL" id="BJLQ01000012">
    <property type="protein sequence ID" value="GEA84252.1"/>
    <property type="molecule type" value="Genomic_DNA"/>
</dbReference>
<feature type="transmembrane region" description="Helical" evidence="2">
    <location>
        <begin position="20"/>
        <end position="38"/>
    </location>
</feature>